<protein>
    <submittedName>
        <fullName evidence="2">Uncharacterized protein</fullName>
    </submittedName>
</protein>
<keyword evidence="1" id="KW-0812">Transmembrane</keyword>
<feature type="transmembrane region" description="Helical" evidence="1">
    <location>
        <begin position="82"/>
        <end position="101"/>
    </location>
</feature>
<keyword evidence="1" id="KW-0472">Membrane</keyword>
<evidence type="ECO:0000256" key="1">
    <source>
        <dbReference type="SAM" id="Phobius"/>
    </source>
</evidence>
<proteinExistence type="predicted"/>
<comment type="caution">
    <text evidence="2">The sequence shown here is derived from an EMBL/GenBank/DDBJ whole genome shotgun (WGS) entry which is preliminary data.</text>
</comment>
<dbReference type="AlphaFoldDB" id="A0A9P0TJ38"/>
<reference evidence="2" key="1">
    <citation type="submission" date="2022-05" db="EMBL/GenBank/DDBJ databases">
        <authorList>
            <person name="Okamura Y."/>
        </authorList>
    </citation>
    <scope>NUCLEOTIDE SEQUENCE</scope>
</reference>
<dbReference type="Proteomes" id="UP001152562">
    <property type="component" value="Unassembled WGS sequence"/>
</dbReference>
<organism evidence="2 3">
    <name type="scientific">Pieris brassicae</name>
    <name type="common">White butterfly</name>
    <name type="synonym">Large white butterfly</name>
    <dbReference type="NCBI Taxonomy" id="7116"/>
    <lineage>
        <taxon>Eukaryota</taxon>
        <taxon>Metazoa</taxon>
        <taxon>Ecdysozoa</taxon>
        <taxon>Arthropoda</taxon>
        <taxon>Hexapoda</taxon>
        <taxon>Insecta</taxon>
        <taxon>Pterygota</taxon>
        <taxon>Neoptera</taxon>
        <taxon>Endopterygota</taxon>
        <taxon>Lepidoptera</taxon>
        <taxon>Glossata</taxon>
        <taxon>Ditrysia</taxon>
        <taxon>Papilionoidea</taxon>
        <taxon>Pieridae</taxon>
        <taxon>Pierinae</taxon>
        <taxon>Pieris</taxon>
    </lineage>
</organism>
<name>A0A9P0TJ38_PIEBR</name>
<evidence type="ECO:0000313" key="2">
    <source>
        <dbReference type="EMBL" id="CAH4030888.1"/>
    </source>
</evidence>
<dbReference type="EMBL" id="CALOZG010000011">
    <property type="protein sequence ID" value="CAH4030888.1"/>
    <property type="molecule type" value="Genomic_DNA"/>
</dbReference>
<sequence>MRLSLKATMNQYQTERRLCWCYGLLALVLAVSVICTAIPYNHWRATLDVCPGSWLEYNNCGCIFFGASSSQYFTGGHNSYCLYAIFAPLPILVYALVMAFFHMYRVCINNVGLYEGDKSTAMEEIEGETIVVTARTRVSQSVDGVIYCWIPTSSVAAVFALYNLIHAAIMTDGFYKTCQQYRGYLVREVRASGDQATVIHFRLACQAIFDFMDYIQKDAPNSRRGDYINTGISLQIALIASWLGVTLWVSISIYTAIRAYKERGVLTCCGN</sequence>
<keyword evidence="1" id="KW-1133">Transmembrane helix</keyword>
<gene>
    <name evidence="2" type="ORF">PIBRA_LOCUS7489</name>
</gene>
<feature type="transmembrane region" description="Helical" evidence="1">
    <location>
        <begin position="20"/>
        <end position="40"/>
    </location>
</feature>
<accession>A0A9P0TJ38</accession>
<keyword evidence="3" id="KW-1185">Reference proteome</keyword>
<feature type="transmembrane region" description="Helical" evidence="1">
    <location>
        <begin position="145"/>
        <end position="165"/>
    </location>
</feature>
<feature type="transmembrane region" description="Helical" evidence="1">
    <location>
        <begin position="232"/>
        <end position="257"/>
    </location>
</feature>
<evidence type="ECO:0000313" key="3">
    <source>
        <dbReference type="Proteomes" id="UP001152562"/>
    </source>
</evidence>